<gene>
    <name evidence="1" type="ORF">AN484_00720</name>
</gene>
<evidence type="ECO:0000313" key="1">
    <source>
        <dbReference type="EMBL" id="OBQ45530.1"/>
    </source>
</evidence>
<evidence type="ECO:0000313" key="2">
    <source>
        <dbReference type="Proteomes" id="UP000092093"/>
    </source>
</evidence>
<name>A0A1B7X8A9_APHFL</name>
<reference evidence="1 2" key="1">
    <citation type="submission" date="2015-09" db="EMBL/GenBank/DDBJ databases">
        <title>Aphanizomenon flos-aquae WA102.</title>
        <authorList>
            <person name="Driscoll C."/>
        </authorList>
    </citation>
    <scope>NUCLEOTIDE SEQUENCE [LARGE SCALE GENOMIC DNA]</scope>
    <source>
        <strain evidence="1">WA102</strain>
    </source>
</reference>
<proteinExistence type="predicted"/>
<dbReference type="AlphaFoldDB" id="A0A1B7X8A9"/>
<accession>A0A1B7X8A9</accession>
<dbReference type="InterPro" id="IPR046169">
    <property type="entry name" value="DUF6171"/>
</dbReference>
<dbReference type="Proteomes" id="UP000092093">
    <property type="component" value="Unassembled WGS sequence"/>
</dbReference>
<protein>
    <submittedName>
        <fullName evidence="1">Uncharacterized protein</fullName>
    </submittedName>
</protein>
<sequence>MEVSDDVKFTDLFDPNQPRSNRELIESRLKICNECEWFKKSLQKCKKCGCFMKLKTTLQEAKCPIERW</sequence>
<dbReference type="Pfam" id="PF19668">
    <property type="entry name" value="DUF6171"/>
    <property type="match status" value="1"/>
</dbReference>
<dbReference type="EMBL" id="LJOW01000002">
    <property type="protein sequence ID" value="OBQ45530.1"/>
    <property type="molecule type" value="Genomic_DNA"/>
</dbReference>
<organism evidence="1 2">
    <name type="scientific">Aphanizomenon flos-aquae WA102</name>
    <dbReference type="NCBI Taxonomy" id="1710896"/>
    <lineage>
        <taxon>Bacteria</taxon>
        <taxon>Bacillati</taxon>
        <taxon>Cyanobacteriota</taxon>
        <taxon>Cyanophyceae</taxon>
        <taxon>Nostocales</taxon>
        <taxon>Aphanizomenonaceae</taxon>
        <taxon>Aphanizomenon</taxon>
    </lineage>
</organism>
<comment type="caution">
    <text evidence="1">The sequence shown here is derived from an EMBL/GenBank/DDBJ whole genome shotgun (WGS) entry which is preliminary data.</text>
</comment>